<name>A0A4Q0YD22_9GAMM</name>
<reference evidence="12 13" key="1">
    <citation type="submission" date="2017-10" db="EMBL/GenBank/DDBJ databases">
        <title>Nyctiphanis sp. nov., isolated from the stomach of the euphausiid Nyctiphanes simplex (Hansen, 1911) in the Gulf of California.</title>
        <authorList>
            <person name="Gomez-Gil B."/>
            <person name="Aguilar-Mendez M."/>
            <person name="Lopez-Cortes A."/>
            <person name="Gomez-Gutierrez J."/>
            <person name="Roque A."/>
            <person name="Lang E."/>
            <person name="Gonzalez-Castillo A."/>
        </authorList>
    </citation>
    <scope>NUCLEOTIDE SEQUENCE [LARGE SCALE GENOMIC DNA]</scope>
    <source>
        <strain evidence="12 13">CAIM 600</strain>
    </source>
</reference>
<dbReference type="SMART" id="SM00900">
    <property type="entry name" value="FMN_bind"/>
    <property type="match status" value="1"/>
</dbReference>
<evidence type="ECO:0000256" key="2">
    <source>
        <dbReference type="ARBA" id="ARBA00022553"/>
    </source>
</evidence>
<dbReference type="NCBIfam" id="NF002519">
    <property type="entry name" value="PRK01908.1"/>
    <property type="match status" value="1"/>
</dbReference>
<feature type="domain" description="FMN-binding" evidence="11">
    <location>
        <begin position="100"/>
        <end position="192"/>
    </location>
</feature>
<dbReference type="NCBIfam" id="TIGR01947">
    <property type="entry name" value="rnfG"/>
    <property type="match status" value="1"/>
</dbReference>
<dbReference type="GO" id="GO:0009055">
    <property type="term" value="F:electron transfer activity"/>
    <property type="evidence" value="ECO:0007669"/>
    <property type="project" value="InterPro"/>
</dbReference>
<keyword evidence="5 9" id="KW-0812">Transmembrane</keyword>
<gene>
    <name evidence="9" type="primary">rnfG</name>
    <name evidence="12" type="ORF">CS022_24245</name>
</gene>
<keyword evidence="9" id="KW-0472">Membrane</keyword>
<dbReference type="PIRSF" id="PIRSF006091">
    <property type="entry name" value="E_trnsport_RnfG"/>
    <property type="match status" value="1"/>
</dbReference>
<evidence type="ECO:0000256" key="9">
    <source>
        <dbReference type="HAMAP-Rule" id="MF_00479"/>
    </source>
</evidence>
<evidence type="ECO:0000256" key="4">
    <source>
        <dbReference type="ARBA" id="ARBA00022643"/>
    </source>
</evidence>
<protein>
    <recommendedName>
        <fullName evidence="9">Ion-translocating oxidoreductase complex subunit G</fullName>
        <ecNumber evidence="9">7.-.-.-</ecNumber>
    </recommendedName>
    <alternativeName>
        <fullName evidence="9">Rnf electron transport complex subunit G</fullName>
    </alternativeName>
</protein>
<keyword evidence="1 9" id="KW-0813">Transport</keyword>
<evidence type="ECO:0000313" key="13">
    <source>
        <dbReference type="Proteomes" id="UP000290287"/>
    </source>
</evidence>
<evidence type="ECO:0000256" key="3">
    <source>
        <dbReference type="ARBA" id="ARBA00022630"/>
    </source>
</evidence>
<sequence>MIKAMGKNGVILAIAALAATGLVAVTNQLTADTIAQQQKAHLLKQLNQVIPESSHDNALSESCRLVSSPLLGSDESKPLYVASKGGNVTGMAVEAVAPDGYNGAIRILVAIDSGNRTTGVRVLNHNETPGLGDKIDTKVSDWILRFTGKNIESKDDPHWAVKKDGGQFDQFTGATITPRAVVKASRNAAWFMIENRQSILNQPLDCGAK</sequence>
<evidence type="ECO:0000259" key="11">
    <source>
        <dbReference type="SMART" id="SM00900"/>
    </source>
</evidence>
<dbReference type="GO" id="GO:0022900">
    <property type="term" value="P:electron transport chain"/>
    <property type="evidence" value="ECO:0007669"/>
    <property type="project" value="UniProtKB-UniRule"/>
</dbReference>
<feature type="signal peptide" evidence="10">
    <location>
        <begin position="1"/>
        <end position="24"/>
    </location>
</feature>
<proteinExistence type="inferred from homology"/>
<accession>A0A4Q0YD22</accession>
<keyword evidence="3 9" id="KW-0285">Flavoprotein</keyword>
<evidence type="ECO:0000256" key="8">
    <source>
        <dbReference type="ARBA" id="ARBA00022989"/>
    </source>
</evidence>
<keyword evidence="9" id="KW-1003">Cell membrane</keyword>
<evidence type="ECO:0000256" key="6">
    <source>
        <dbReference type="ARBA" id="ARBA00022967"/>
    </source>
</evidence>
<organism evidence="12 13">
    <name type="scientific">Veronia nyctiphanis</name>
    <dbReference type="NCBI Taxonomy" id="1278244"/>
    <lineage>
        <taxon>Bacteria</taxon>
        <taxon>Pseudomonadati</taxon>
        <taxon>Pseudomonadota</taxon>
        <taxon>Gammaproteobacteria</taxon>
        <taxon>Vibrionales</taxon>
        <taxon>Vibrionaceae</taxon>
        <taxon>Veronia</taxon>
    </lineage>
</organism>
<evidence type="ECO:0000256" key="5">
    <source>
        <dbReference type="ARBA" id="ARBA00022692"/>
    </source>
</evidence>
<evidence type="ECO:0000256" key="10">
    <source>
        <dbReference type="SAM" id="SignalP"/>
    </source>
</evidence>
<feature type="modified residue" description="FMN phosphoryl threonine" evidence="9">
    <location>
        <position position="175"/>
    </location>
</feature>
<dbReference type="Pfam" id="PF04205">
    <property type="entry name" value="FMN_bind"/>
    <property type="match status" value="1"/>
</dbReference>
<comment type="subunit">
    <text evidence="9">The complex is composed of six subunits: RnfA, RnfB, RnfC, RnfD, RnfE and RnfG.</text>
</comment>
<dbReference type="HAMAP" id="MF_00479">
    <property type="entry name" value="RsxG_RnfG"/>
    <property type="match status" value="1"/>
</dbReference>
<dbReference type="InterPro" id="IPR010209">
    <property type="entry name" value="Ion_transpt_RnfG/RsxG"/>
</dbReference>
<evidence type="ECO:0000256" key="7">
    <source>
        <dbReference type="ARBA" id="ARBA00022982"/>
    </source>
</evidence>
<dbReference type="AlphaFoldDB" id="A0A4Q0YD22"/>
<comment type="function">
    <text evidence="9">Part of a membrane-bound complex that couples electron transfer with translocation of ions across the membrane.</text>
</comment>
<dbReference type="EC" id="7.-.-.-" evidence="9"/>
<dbReference type="RefSeq" id="WP_129124409.1">
    <property type="nucleotide sequence ID" value="NZ_PEIB01000064.1"/>
</dbReference>
<evidence type="ECO:0000313" key="12">
    <source>
        <dbReference type="EMBL" id="RXJ68336.1"/>
    </source>
</evidence>
<keyword evidence="2 9" id="KW-0597">Phosphoprotein</keyword>
<dbReference type="GO" id="GO:0005886">
    <property type="term" value="C:plasma membrane"/>
    <property type="evidence" value="ECO:0007669"/>
    <property type="project" value="UniProtKB-SubCell"/>
</dbReference>
<feature type="chain" id="PRO_5020325208" description="Ion-translocating oxidoreductase complex subunit G" evidence="10">
    <location>
        <begin position="25"/>
        <end position="209"/>
    </location>
</feature>
<keyword evidence="4 9" id="KW-0288">FMN</keyword>
<keyword evidence="6 9" id="KW-1278">Translocase</keyword>
<keyword evidence="7 9" id="KW-0249">Electron transport</keyword>
<dbReference type="GO" id="GO:0010181">
    <property type="term" value="F:FMN binding"/>
    <property type="evidence" value="ECO:0007669"/>
    <property type="project" value="InterPro"/>
</dbReference>
<dbReference type="InterPro" id="IPR007329">
    <property type="entry name" value="FMN-bd"/>
</dbReference>
<evidence type="ECO:0000256" key="1">
    <source>
        <dbReference type="ARBA" id="ARBA00022448"/>
    </source>
</evidence>
<dbReference type="Proteomes" id="UP000290287">
    <property type="component" value="Unassembled WGS sequence"/>
</dbReference>
<dbReference type="PANTHER" id="PTHR36118:SF1">
    <property type="entry name" value="ION-TRANSLOCATING OXIDOREDUCTASE COMPLEX SUBUNIT G"/>
    <property type="match status" value="1"/>
</dbReference>
<keyword evidence="9" id="KW-0997">Cell inner membrane</keyword>
<keyword evidence="13" id="KW-1185">Reference proteome</keyword>
<dbReference type="EMBL" id="PEIB01000064">
    <property type="protein sequence ID" value="RXJ68336.1"/>
    <property type="molecule type" value="Genomic_DNA"/>
</dbReference>
<comment type="caution">
    <text evidence="12">The sequence shown here is derived from an EMBL/GenBank/DDBJ whole genome shotgun (WGS) entry which is preliminary data.</text>
</comment>
<dbReference type="PANTHER" id="PTHR36118">
    <property type="entry name" value="ION-TRANSLOCATING OXIDOREDUCTASE COMPLEX SUBUNIT G"/>
    <property type="match status" value="1"/>
</dbReference>
<dbReference type="OrthoDB" id="9784165at2"/>
<keyword evidence="10" id="KW-0732">Signal</keyword>
<comment type="subcellular location">
    <subcellularLocation>
        <location evidence="9">Cell inner membrane</location>
        <topology evidence="9">Single-pass membrane protein</topology>
    </subcellularLocation>
</comment>
<keyword evidence="8 9" id="KW-1133">Transmembrane helix</keyword>
<comment type="similarity">
    <text evidence="9">Belongs to the RnfG family.</text>
</comment>
<comment type="cofactor">
    <cofactor evidence="9">
        <name>FMN</name>
        <dbReference type="ChEBI" id="CHEBI:58210"/>
    </cofactor>
</comment>